<keyword evidence="5" id="KW-1185">Reference proteome</keyword>
<accession>A0ABR5AY45</accession>
<dbReference type="EMBL" id="JXLP01000002">
    <property type="protein sequence ID" value="KIL79545.1"/>
    <property type="molecule type" value="Genomic_DNA"/>
</dbReference>
<dbReference type="Pfam" id="PF10552">
    <property type="entry name" value="ORF6C"/>
    <property type="match status" value="1"/>
</dbReference>
<evidence type="ECO:0000256" key="1">
    <source>
        <dbReference type="SAM" id="Coils"/>
    </source>
</evidence>
<feature type="domain" description="ORF6C" evidence="3">
    <location>
        <begin position="134"/>
        <end position="223"/>
    </location>
</feature>
<dbReference type="InterPro" id="IPR018873">
    <property type="entry name" value="KilA-N_DNA-bd_domain"/>
</dbReference>
<dbReference type="Gene3D" id="1.20.5.170">
    <property type="match status" value="1"/>
</dbReference>
<organism evidence="4 5">
    <name type="scientific">Bacillus badius</name>
    <dbReference type="NCBI Taxonomy" id="1455"/>
    <lineage>
        <taxon>Bacteria</taxon>
        <taxon>Bacillati</taxon>
        <taxon>Bacillota</taxon>
        <taxon>Bacilli</taxon>
        <taxon>Bacillales</taxon>
        <taxon>Bacillaceae</taxon>
        <taxon>Pseudobacillus</taxon>
    </lineage>
</organism>
<dbReference type="Proteomes" id="UP000031982">
    <property type="component" value="Unassembled WGS sequence"/>
</dbReference>
<evidence type="ECO:0000313" key="5">
    <source>
        <dbReference type="Proteomes" id="UP000031982"/>
    </source>
</evidence>
<comment type="caution">
    <text evidence="4">The sequence shown here is derived from an EMBL/GenBank/DDBJ whole genome shotgun (WGS) entry which is preliminary data.</text>
</comment>
<feature type="domain" description="KilA-N DNA-binding" evidence="2">
    <location>
        <begin position="5"/>
        <end position="90"/>
    </location>
</feature>
<evidence type="ECO:0000259" key="2">
    <source>
        <dbReference type="Pfam" id="PF10543"/>
    </source>
</evidence>
<feature type="coiled-coil region" evidence="1">
    <location>
        <begin position="126"/>
        <end position="153"/>
    </location>
</feature>
<sequence length="225" mass="26186">MNQLQVIEQNGMRVLTTAQLAEAYGTDIKRISENFSRNKDRYKIGKHYIELAGGELKSFKQANPQIAESLKFASLIYLWTEKGAWLHAKSLNTDAAWTAYEMLVDEYYAVKEQSQLSTEQLTSMLAARLGSDVVELKQDVAEIKQQVSEVREEITLNHGQQTVLHHEIKKRVEFIKDNYELTSKQIYSQIHSQLRRAFAAPKYFLVRRKDYEEAISWVRSWRPLI</sequence>
<evidence type="ECO:0000259" key="3">
    <source>
        <dbReference type="Pfam" id="PF10552"/>
    </source>
</evidence>
<name>A0ABR5AY45_BACBA</name>
<gene>
    <name evidence="4" type="ORF">SD77_1999</name>
</gene>
<dbReference type="RefSeq" id="WP_041113215.1">
    <property type="nucleotide sequence ID" value="NZ_JARTHD010000065.1"/>
</dbReference>
<keyword evidence="1" id="KW-0175">Coiled coil</keyword>
<dbReference type="Pfam" id="PF10543">
    <property type="entry name" value="ORF6N"/>
    <property type="match status" value="1"/>
</dbReference>
<dbReference type="InterPro" id="IPR018878">
    <property type="entry name" value="ORF6C_dom"/>
</dbReference>
<protein>
    <submittedName>
        <fullName evidence="4">Phage antirepressor protein</fullName>
    </submittedName>
</protein>
<proteinExistence type="predicted"/>
<reference evidence="4 5" key="1">
    <citation type="submission" date="2015-01" db="EMBL/GenBank/DDBJ databases">
        <title>Genome Assembly of Bacillus badius MTCC 1458.</title>
        <authorList>
            <person name="Verma A."/>
            <person name="Khatri I."/>
            <person name="Mual P."/>
            <person name="Subramanian S."/>
            <person name="Krishnamurthi S."/>
        </authorList>
    </citation>
    <scope>NUCLEOTIDE SEQUENCE [LARGE SCALE GENOMIC DNA]</scope>
    <source>
        <strain evidence="4 5">MTCC 1458</strain>
    </source>
</reference>
<evidence type="ECO:0000313" key="4">
    <source>
        <dbReference type="EMBL" id="KIL79545.1"/>
    </source>
</evidence>